<keyword evidence="2" id="KW-1185">Reference proteome</keyword>
<dbReference type="EMBL" id="JAJMLW010000003">
    <property type="protein sequence ID" value="MCI2242278.1"/>
    <property type="molecule type" value="Genomic_DNA"/>
</dbReference>
<evidence type="ECO:0000313" key="1">
    <source>
        <dbReference type="EMBL" id="MCI2242278.1"/>
    </source>
</evidence>
<sequence>MEFAERLRDNLRRADDLVPPMREQADSLEAFTNLLIRYIRLRYLIDDTSFWTDDLRELSRFSMEHQRAAAGNGEGTLQDTSLNCAGATSAETKQILLLMKLRKDLGITLSPDYLGTARSVKDVAQKAFSQLSSETA</sequence>
<accession>A0ABS9WHC6</accession>
<organism evidence="1 2">
    <name type="scientific">Adlercreutzia faecimuris</name>
    <dbReference type="NCBI Taxonomy" id="2897341"/>
    <lineage>
        <taxon>Bacteria</taxon>
        <taxon>Bacillati</taxon>
        <taxon>Actinomycetota</taxon>
        <taxon>Coriobacteriia</taxon>
        <taxon>Eggerthellales</taxon>
        <taxon>Eggerthellaceae</taxon>
        <taxon>Adlercreutzia</taxon>
    </lineage>
</organism>
<protein>
    <submittedName>
        <fullName evidence="1">Uncharacterized protein</fullName>
    </submittedName>
</protein>
<proteinExistence type="predicted"/>
<dbReference type="RefSeq" id="WP_242165376.1">
    <property type="nucleotide sequence ID" value="NZ_JAJMLW010000003.1"/>
</dbReference>
<evidence type="ECO:0000313" key="2">
    <source>
        <dbReference type="Proteomes" id="UP001430755"/>
    </source>
</evidence>
<dbReference type="Proteomes" id="UP001430755">
    <property type="component" value="Unassembled WGS sequence"/>
</dbReference>
<reference evidence="1" key="1">
    <citation type="submission" date="2021-11" db="EMBL/GenBank/DDBJ databases">
        <title>A Novel Adlercreutzia Species, isolated from a Allomyrina dichotoma larva feces.</title>
        <authorList>
            <person name="Suh M.K."/>
        </authorList>
    </citation>
    <scope>NUCLEOTIDE SEQUENCE</scope>
    <source>
        <strain evidence="1">JBNU-10</strain>
    </source>
</reference>
<name>A0ABS9WHC6_9ACTN</name>
<comment type="caution">
    <text evidence="1">The sequence shown here is derived from an EMBL/GenBank/DDBJ whole genome shotgun (WGS) entry which is preliminary data.</text>
</comment>
<gene>
    <name evidence="1" type="ORF">LPT13_07945</name>
</gene>